<dbReference type="InterPro" id="IPR038511">
    <property type="entry name" value="TAP42/TAP46-like_sf"/>
</dbReference>
<dbReference type="Pfam" id="PF04177">
    <property type="entry name" value="TAP42"/>
    <property type="match status" value="1"/>
</dbReference>
<feature type="compositionally biased region" description="Acidic residues" evidence="1">
    <location>
        <begin position="194"/>
        <end position="204"/>
    </location>
</feature>
<dbReference type="InterPro" id="IPR007304">
    <property type="entry name" value="TAP46-like"/>
</dbReference>
<dbReference type="EMBL" id="VDMD01000028">
    <property type="protein sequence ID" value="TRM59337.1"/>
    <property type="molecule type" value="Genomic_DNA"/>
</dbReference>
<dbReference type="GO" id="GO:0009966">
    <property type="term" value="P:regulation of signal transduction"/>
    <property type="evidence" value="ECO:0007669"/>
    <property type="project" value="InterPro"/>
</dbReference>
<feature type="region of interest" description="Disordered" evidence="1">
    <location>
        <begin position="315"/>
        <end position="354"/>
    </location>
</feature>
<keyword evidence="3" id="KW-1185">Reference proteome</keyword>
<feature type="compositionally biased region" description="Basic and acidic residues" evidence="1">
    <location>
        <begin position="215"/>
        <end position="232"/>
    </location>
</feature>
<feature type="compositionally biased region" description="Basic and acidic residues" evidence="1">
    <location>
        <begin position="325"/>
        <end position="339"/>
    </location>
</feature>
<dbReference type="GO" id="GO:0005829">
    <property type="term" value="C:cytosol"/>
    <property type="evidence" value="ECO:0007669"/>
    <property type="project" value="TreeGrafter"/>
</dbReference>
<evidence type="ECO:0000313" key="3">
    <source>
        <dbReference type="Proteomes" id="UP000320762"/>
    </source>
</evidence>
<proteinExistence type="predicted"/>
<protein>
    <submittedName>
        <fullName evidence="2">TAP42-like protein</fullName>
    </submittedName>
</protein>
<accession>A0A550C3G0</accession>
<evidence type="ECO:0000256" key="1">
    <source>
        <dbReference type="SAM" id="MobiDB-lite"/>
    </source>
</evidence>
<sequence>MTAAVAAGAPVRIEPLERVSPSILNRALSAASKAYDLPTAEDSTQDLIQSSLTDLKTINARVLELALFSPNETIEDITTSDLVYLFVPYVVAEVLGRVKTLDREDRMRLLQQAEFSLKTFISTLEHFDIVPKDERKMYERGIADKIKQYQKEKELKGRVEVLRKRRSQSATEDDASLNEFELVATLLPTSPDPSAEEDDTETDEVLPPRAPTDGSDSRSKQRDQDTMWRLDAPRGGPDGQGPLLDPSGKPLRPFTILPAGAADRARLQNQVFGPGHHLPSMTVDEYLQIEQERGNILSGGGKASESALTESEQLALDAEMDGSADAERREEEKRLKDENWANTRTRTLAGQATP</sequence>
<dbReference type="AlphaFoldDB" id="A0A550C3G0"/>
<feature type="region of interest" description="Disordered" evidence="1">
    <location>
        <begin position="188"/>
        <end position="257"/>
    </location>
</feature>
<dbReference type="Proteomes" id="UP000320762">
    <property type="component" value="Unassembled WGS sequence"/>
</dbReference>
<name>A0A550C3G0_9AGAR</name>
<dbReference type="Gene3D" id="1.25.40.540">
    <property type="entry name" value="TAP42-like family"/>
    <property type="match status" value="1"/>
</dbReference>
<comment type="caution">
    <text evidence="2">The sequence shown here is derived from an EMBL/GenBank/DDBJ whole genome shotgun (WGS) entry which is preliminary data.</text>
</comment>
<reference evidence="2 3" key="1">
    <citation type="journal article" date="2019" name="New Phytol.">
        <title>Comparative genomics reveals unique wood-decay strategies and fruiting body development in the Schizophyllaceae.</title>
        <authorList>
            <person name="Almasi E."/>
            <person name="Sahu N."/>
            <person name="Krizsan K."/>
            <person name="Balint B."/>
            <person name="Kovacs G.M."/>
            <person name="Kiss B."/>
            <person name="Cseklye J."/>
            <person name="Drula E."/>
            <person name="Henrissat B."/>
            <person name="Nagy I."/>
            <person name="Chovatia M."/>
            <person name="Adam C."/>
            <person name="LaButti K."/>
            <person name="Lipzen A."/>
            <person name="Riley R."/>
            <person name="Grigoriev I.V."/>
            <person name="Nagy L.G."/>
        </authorList>
    </citation>
    <scope>NUCLEOTIDE SEQUENCE [LARGE SCALE GENOMIC DNA]</scope>
    <source>
        <strain evidence="2 3">NL-1724</strain>
    </source>
</reference>
<dbReference type="GO" id="GO:0035303">
    <property type="term" value="P:regulation of dephosphorylation"/>
    <property type="evidence" value="ECO:0007669"/>
    <property type="project" value="TreeGrafter"/>
</dbReference>
<dbReference type="OrthoDB" id="10261753at2759"/>
<dbReference type="GO" id="GO:0051721">
    <property type="term" value="F:protein phosphatase 2A binding"/>
    <property type="evidence" value="ECO:0007669"/>
    <property type="project" value="TreeGrafter"/>
</dbReference>
<dbReference type="PANTHER" id="PTHR10933:SF9">
    <property type="entry name" value="IMMUNOGLOBULIN-BINDING PROTEIN 1"/>
    <property type="match status" value="1"/>
</dbReference>
<gene>
    <name evidence="2" type="ORF">BD626DRAFT_550199</name>
</gene>
<evidence type="ECO:0000313" key="2">
    <source>
        <dbReference type="EMBL" id="TRM59337.1"/>
    </source>
</evidence>
<organism evidence="2 3">
    <name type="scientific">Schizophyllum amplum</name>
    <dbReference type="NCBI Taxonomy" id="97359"/>
    <lineage>
        <taxon>Eukaryota</taxon>
        <taxon>Fungi</taxon>
        <taxon>Dikarya</taxon>
        <taxon>Basidiomycota</taxon>
        <taxon>Agaricomycotina</taxon>
        <taxon>Agaricomycetes</taxon>
        <taxon>Agaricomycetidae</taxon>
        <taxon>Agaricales</taxon>
        <taxon>Schizophyllaceae</taxon>
        <taxon>Schizophyllum</taxon>
    </lineage>
</organism>
<dbReference type="PANTHER" id="PTHR10933">
    <property type="entry name" value="IMMUNOGLOBULIN-BINDING PROTEIN 1"/>
    <property type="match status" value="1"/>
</dbReference>
<feature type="compositionally biased region" description="Polar residues" evidence="1">
    <location>
        <begin position="340"/>
        <end position="354"/>
    </location>
</feature>
<dbReference type="STRING" id="97359.A0A550C3G0"/>